<dbReference type="InterPro" id="IPR001055">
    <property type="entry name" value="Adrenodoxin-like"/>
</dbReference>
<keyword evidence="5" id="KW-0411">Iron-sulfur</keyword>
<evidence type="ECO:0000256" key="2">
    <source>
        <dbReference type="ARBA" id="ARBA00022714"/>
    </source>
</evidence>
<organism evidence="8 9">
    <name type="scientific">Kaistia hirudinis</name>
    <dbReference type="NCBI Taxonomy" id="1293440"/>
    <lineage>
        <taxon>Bacteria</taxon>
        <taxon>Pseudomonadati</taxon>
        <taxon>Pseudomonadota</taxon>
        <taxon>Alphaproteobacteria</taxon>
        <taxon>Hyphomicrobiales</taxon>
        <taxon>Kaistiaceae</taxon>
        <taxon>Kaistia</taxon>
    </lineage>
</organism>
<dbReference type="PRINTS" id="PR00355">
    <property type="entry name" value="ADRENODOXIN"/>
</dbReference>
<dbReference type="Gene3D" id="3.10.20.30">
    <property type="match status" value="1"/>
</dbReference>
<comment type="similarity">
    <text evidence="1">Belongs to the adrenodoxin/putidaredoxin family.</text>
</comment>
<dbReference type="PANTHER" id="PTHR23426:SF65">
    <property type="entry name" value="FERREDOXIN-2, MITOCHONDRIAL"/>
    <property type="match status" value="1"/>
</dbReference>
<dbReference type="GO" id="GO:0051537">
    <property type="term" value="F:2 iron, 2 sulfur cluster binding"/>
    <property type="evidence" value="ECO:0007669"/>
    <property type="project" value="UniProtKB-KW"/>
</dbReference>
<accession>A0A840ARL7</accession>
<feature type="domain" description="2Fe-2S ferredoxin-type" evidence="7">
    <location>
        <begin position="2"/>
        <end position="106"/>
    </location>
</feature>
<dbReference type="GO" id="GO:0140647">
    <property type="term" value="P:P450-containing electron transport chain"/>
    <property type="evidence" value="ECO:0007669"/>
    <property type="project" value="InterPro"/>
</dbReference>
<dbReference type="AlphaFoldDB" id="A0A840ARL7"/>
<keyword evidence="9" id="KW-1185">Reference proteome</keyword>
<dbReference type="GO" id="GO:0005829">
    <property type="term" value="C:cytosol"/>
    <property type="evidence" value="ECO:0007669"/>
    <property type="project" value="TreeGrafter"/>
</dbReference>
<evidence type="ECO:0000256" key="5">
    <source>
        <dbReference type="ARBA" id="ARBA00023014"/>
    </source>
</evidence>
<evidence type="ECO:0000256" key="4">
    <source>
        <dbReference type="ARBA" id="ARBA00023004"/>
    </source>
</evidence>
<dbReference type="RefSeq" id="WP_183400672.1">
    <property type="nucleotide sequence ID" value="NZ_JACIDS010000005.1"/>
</dbReference>
<dbReference type="InterPro" id="IPR012675">
    <property type="entry name" value="Beta-grasp_dom_sf"/>
</dbReference>
<dbReference type="InterPro" id="IPR001041">
    <property type="entry name" value="2Fe-2S_ferredoxin-type"/>
</dbReference>
<dbReference type="PANTHER" id="PTHR23426">
    <property type="entry name" value="FERREDOXIN/ADRENODOXIN"/>
    <property type="match status" value="1"/>
</dbReference>
<dbReference type="CDD" id="cd00207">
    <property type="entry name" value="fer2"/>
    <property type="match status" value="1"/>
</dbReference>
<evidence type="ECO:0000256" key="1">
    <source>
        <dbReference type="ARBA" id="ARBA00010914"/>
    </source>
</evidence>
<evidence type="ECO:0000313" key="9">
    <source>
        <dbReference type="Proteomes" id="UP000553963"/>
    </source>
</evidence>
<evidence type="ECO:0000256" key="6">
    <source>
        <dbReference type="ARBA" id="ARBA00034078"/>
    </source>
</evidence>
<keyword evidence="3" id="KW-0479">Metal-binding</keyword>
<dbReference type="InterPro" id="IPR018298">
    <property type="entry name" value="Adrenodoxin_Fe-S_BS"/>
</dbReference>
<keyword evidence="4" id="KW-0408">Iron</keyword>
<dbReference type="Proteomes" id="UP000553963">
    <property type="component" value="Unassembled WGS sequence"/>
</dbReference>
<dbReference type="GO" id="GO:0046872">
    <property type="term" value="F:metal ion binding"/>
    <property type="evidence" value="ECO:0007669"/>
    <property type="project" value="UniProtKB-KW"/>
</dbReference>
<dbReference type="Pfam" id="PF00111">
    <property type="entry name" value="Fer2"/>
    <property type="match status" value="1"/>
</dbReference>
<dbReference type="PROSITE" id="PS51085">
    <property type="entry name" value="2FE2S_FER_2"/>
    <property type="match status" value="1"/>
</dbReference>
<dbReference type="InterPro" id="IPR036010">
    <property type="entry name" value="2Fe-2S_ferredoxin-like_sf"/>
</dbReference>
<keyword evidence="2" id="KW-0001">2Fe-2S</keyword>
<dbReference type="GO" id="GO:0009055">
    <property type="term" value="F:electron transfer activity"/>
    <property type="evidence" value="ECO:0007669"/>
    <property type="project" value="TreeGrafter"/>
</dbReference>
<comment type="caution">
    <text evidence="8">The sequence shown here is derived from an EMBL/GenBank/DDBJ whole genome shotgun (WGS) entry which is preliminary data.</text>
</comment>
<reference evidence="8 9" key="1">
    <citation type="submission" date="2020-08" db="EMBL/GenBank/DDBJ databases">
        <title>Genomic Encyclopedia of Type Strains, Phase IV (KMG-IV): sequencing the most valuable type-strain genomes for metagenomic binning, comparative biology and taxonomic classification.</title>
        <authorList>
            <person name="Goeker M."/>
        </authorList>
    </citation>
    <scope>NUCLEOTIDE SEQUENCE [LARGE SCALE GENOMIC DNA]</scope>
    <source>
        <strain evidence="8 9">DSM 25966</strain>
    </source>
</reference>
<evidence type="ECO:0000256" key="3">
    <source>
        <dbReference type="ARBA" id="ARBA00022723"/>
    </source>
</evidence>
<evidence type="ECO:0000313" key="8">
    <source>
        <dbReference type="EMBL" id="MBB3933020.1"/>
    </source>
</evidence>
<dbReference type="EMBL" id="JACIDS010000005">
    <property type="protein sequence ID" value="MBB3933020.1"/>
    <property type="molecule type" value="Genomic_DNA"/>
</dbReference>
<sequence>MTTIVFIQPDGTRREVDAKAGESGMQAAVRAGVDGIVGECGGACMCATCHVQVSEADDARIGPREAIEEEMLESVLDDVSPASRLSCQIKLRPDLEGLVLNVVEVV</sequence>
<gene>
    <name evidence="8" type="ORF">GGR25_004084</name>
</gene>
<dbReference type="SUPFAM" id="SSF54292">
    <property type="entry name" value="2Fe-2S ferredoxin-like"/>
    <property type="match status" value="1"/>
</dbReference>
<proteinExistence type="inferred from homology"/>
<name>A0A840ARL7_9HYPH</name>
<comment type="cofactor">
    <cofactor evidence="6">
        <name>[2Fe-2S] cluster</name>
        <dbReference type="ChEBI" id="CHEBI:190135"/>
    </cofactor>
</comment>
<protein>
    <submittedName>
        <fullName evidence="8">2Fe-2S ferredoxin</fullName>
    </submittedName>
</protein>
<evidence type="ECO:0000259" key="7">
    <source>
        <dbReference type="PROSITE" id="PS51085"/>
    </source>
</evidence>
<dbReference type="PROSITE" id="PS00814">
    <property type="entry name" value="ADX"/>
    <property type="match status" value="1"/>
</dbReference>